<dbReference type="Proteomes" id="UP000179588">
    <property type="component" value="Unassembled WGS sequence"/>
</dbReference>
<evidence type="ECO:0000313" key="1">
    <source>
        <dbReference type="EMBL" id="OHT25793.1"/>
    </source>
</evidence>
<dbReference type="AlphaFoldDB" id="A0A1S1HWW5"/>
<dbReference type="InterPro" id="IPR016767">
    <property type="entry name" value="UCP019853"/>
</dbReference>
<accession>A0A1S1HWW5</accession>
<evidence type="ECO:0000313" key="2">
    <source>
        <dbReference type="Proteomes" id="UP000179588"/>
    </source>
</evidence>
<reference evidence="1 2" key="1">
    <citation type="submission" date="2016-03" db="EMBL/GenBank/DDBJ databases">
        <title>Genome sequence of Providencia stuartii strain, isolated from the salivary glands of larval Lucilia sericata.</title>
        <authorList>
            <person name="Yuan Y."/>
            <person name="Zhang Y."/>
            <person name="Fu S."/>
            <person name="Crippen T.L."/>
            <person name="Visi D."/>
            <person name="Benbow M.E."/>
            <person name="Allen M."/>
            <person name="Tomberlin J.K."/>
            <person name="Sze S.-H."/>
            <person name="Tarone A.M."/>
        </authorList>
    </citation>
    <scope>NUCLEOTIDE SEQUENCE [LARGE SCALE GENOMIC DNA]</scope>
    <source>
        <strain evidence="1 2">Crippen</strain>
    </source>
</reference>
<name>A0A1S1HWW5_PROST</name>
<protein>
    <submittedName>
        <fullName evidence="1">Uncharacterized protein</fullName>
    </submittedName>
</protein>
<proteinExistence type="predicted"/>
<dbReference type="EMBL" id="LVIE01000001">
    <property type="protein sequence ID" value="OHT25793.1"/>
    <property type="molecule type" value="Genomic_DNA"/>
</dbReference>
<organism evidence="1 2">
    <name type="scientific">Providencia stuartii</name>
    <dbReference type="NCBI Taxonomy" id="588"/>
    <lineage>
        <taxon>Bacteria</taxon>
        <taxon>Pseudomonadati</taxon>
        <taxon>Pseudomonadota</taxon>
        <taxon>Gammaproteobacteria</taxon>
        <taxon>Enterobacterales</taxon>
        <taxon>Morganellaceae</taxon>
        <taxon>Providencia</taxon>
    </lineage>
</organism>
<dbReference type="OrthoDB" id="2877688at2"/>
<dbReference type="RefSeq" id="WP_070924699.1">
    <property type="nucleotide sequence ID" value="NZ_CANMXG010000002.1"/>
</dbReference>
<keyword evidence="2" id="KW-1185">Reference proteome</keyword>
<dbReference type="PIRSF" id="PIRSF019853">
    <property type="entry name" value="UCP019853"/>
    <property type="match status" value="1"/>
</dbReference>
<gene>
    <name evidence="1" type="ORF">A3Q29_00020</name>
</gene>
<comment type="caution">
    <text evidence="1">The sequence shown here is derived from an EMBL/GenBank/DDBJ whole genome shotgun (WGS) entry which is preliminary data.</text>
</comment>
<sequence length="122" mass="14187">MKYYAKVIALNPDIEEEVTISLGEIVLTCFISELSRPIQLNSVYLVTLELEIFDEISAELSTDSVPKQIESSFAYELNGYLFENKLIVCNTILQHDLLYELSFYENKYVRIYVDRINISFLN</sequence>